<dbReference type="EMBL" id="CACRXK020005227">
    <property type="protein sequence ID" value="CAB4005528.1"/>
    <property type="molecule type" value="Genomic_DNA"/>
</dbReference>
<reference evidence="1" key="1">
    <citation type="submission" date="2020-04" db="EMBL/GenBank/DDBJ databases">
        <authorList>
            <person name="Alioto T."/>
            <person name="Alioto T."/>
            <person name="Gomez Garrido J."/>
        </authorList>
    </citation>
    <scope>NUCLEOTIDE SEQUENCE</scope>
    <source>
        <strain evidence="1">A484AB</strain>
    </source>
</reference>
<keyword evidence="2" id="KW-1185">Reference proteome</keyword>
<feature type="non-terminal residue" evidence="1">
    <location>
        <position position="1"/>
    </location>
</feature>
<dbReference type="Proteomes" id="UP001152795">
    <property type="component" value="Unassembled WGS sequence"/>
</dbReference>
<sequence>MNVINPKLCGNEKAVFWFPITHYCLKLHCPEHNTVHEPALWTNLVETKSPRNPRLVHDLSRNTLLVQRFHFCGYGEAVDYVTSPLTREIVEGHFHSLVFFVHDSLGSENIH</sequence>
<organism evidence="1 2">
    <name type="scientific">Paramuricea clavata</name>
    <name type="common">Red gorgonian</name>
    <name type="synonym">Violescent sea-whip</name>
    <dbReference type="NCBI Taxonomy" id="317549"/>
    <lineage>
        <taxon>Eukaryota</taxon>
        <taxon>Metazoa</taxon>
        <taxon>Cnidaria</taxon>
        <taxon>Anthozoa</taxon>
        <taxon>Octocorallia</taxon>
        <taxon>Malacalcyonacea</taxon>
        <taxon>Plexauridae</taxon>
        <taxon>Paramuricea</taxon>
    </lineage>
</organism>
<protein>
    <submittedName>
        <fullName evidence="1">Uncharacterized protein</fullName>
    </submittedName>
</protein>
<dbReference type="AlphaFoldDB" id="A0A6S7IUP3"/>
<proteinExistence type="predicted"/>
<gene>
    <name evidence="1" type="ORF">PACLA_8A065533</name>
</gene>
<accession>A0A6S7IUP3</accession>
<name>A0A6S7IUP3_PARCT</name>
<evidence type="ECO:0000313" key="2">
    <source>
        <dbReference type="Proteomes" id="UP001152795"/>
    </source>
</evidence>
<evidence type="ECO:0000313" key="1">
    <source>
        <dbReference type="EMBL" id="CAB4005528.1"/>
    </source>
</evidence>
<comment type="caution">
    <text evidence="1">The sequence shown here is derived from an EMBL/GenBank/DDBJ whole genome shotgun (WGS) entry which is preliminary data.</text>
</comment>